<accession>A0A6C0C5Z9</accession>
<sequence>MSFTRFNYDPCRTKKLLEESTGPGRYMLNRPGWGNKPCFFDDPQIRMQGWGTNLRNVPGGAPIDINSDLLGITRPLSKDCAQKKFPFSGTVVSTKKEYPVCGQEMTSQSRVTHPAFLYRDLEQSNRYPLFLDPQENVCMPFQNNLNTQLLERDNFTPKIPCPMNN</sequence>
<dbReference type="AlphaFoldDB" id="A0A6C0C5Z9"/>
<reference evidence="1" key="1">
    <citation type="journal article" date="2020" name="Nature">
        <title>Giant virus diversity and host interactions through global metagenomics.</title>
        <authorList>
            <person name="Schulz F."/>
            <person name="Roux S."/>
            <person name="Paez-Espino D."/>
            <person name="Jungbluth S."/>
            <person name="Walsh D.A."/>
            <person name="Denef V.J."/>
            <person name="McMahon K.D."/>
            <person name="Konstantinidis K.T."/>
            <person name="Eloe-Fadrosh E.A."/>
            <person name="Kyrpides N.C."/>
            <person name="Woyke T."/>
        </authorList>
    </citation>
    <scope>NUCLEOTIDE SEQUENCE</scope>
    <source>
        <strain evidence="1">GVMAG-M-3300020185-33</strain>
    </source>
</reference>
<proteinExistence type="predicted"/>
<name>A0A6C0C5Z9_9ZZZZ</name>
<dbReference type="EMBL" id="MN739335">
    <property type="protein sequence ID" value="QHS99184.1"/>
    <property type="molecule type" value="Genomic_DNA"/>
</dbReference>
<protein>
    <submittedName>
        <fullName evidence="1">Uncharacterized protein</fullName>
    </submittedName>
</protein>
<organism evidence="1">
    <name type="scientific">viral metagenome</name>
    <dbReference type="NCBI Taxonomy" id="1070528"/>
    <lineage>
        <taxon>unclassified sequences</taxon>
        <taxon>metagenomes</taxon>
        <taxon>organismal metagenomes</taxon>
    </lineage>
</organism>
<evidence type="ECO:0000313" key="1">
    <source>
        <dbReference type="EMBL" id="QHS99184.1"/>
    </source>
</evidence>